<reference evidence="4 5" key="1">
    <citation type="submission" date="2018-07" db="EMBL/GenBank/DDBJ databases">
        <title>Genome sequence of Nitratireductor thuwali#1536.</title>
        <authorList>
            <person name="Michoud G."/>
            <person name="Merlino G."/>
            <person name="Sefrji F.O."/>
            <person name="Daffonchio D."/>
        </authorList>
    </citation>
    <scope>NUCLEOTIDE SEQUENCE [LARGE SCALE GENOMIC DNA]</scope>
    <source>
        <strain evidence="4 5">Nit1536</strain>
        <plasmid evidence="4 5">p1536_1</plasmid>
    </source>
</reference>
<dbReference type="InterPro" id="IPR013249">
    <property type="entry name" value="RNA_pol_sigma70_r4_t2"/>
</dbReference>
<evidence type="ECO:0000259" key="2">
    <source>
        <dbReference type="Pfam" id="PF08281"/>
    </source>
</evidence>
<feature type="domain" description="RNA polymerase sigma factor 70 region 4 type 2" evidence="2">
    <location>
        <begin position="112"/>
        <end position="163"/>
    </location>
</feature>
<protein>
    <recommendedName>
        <fullName evidence="6">RNA polymerase subunit sigma-24</fullName>
    </recommendedName>
</protein>
<dbReference type="InterPro" id="IPR036388">
    <property type="entry name" value="WH-like_DNA-bd_sf"/>
</dbReference>
<dbReference type="PANTHER" id="PTHR47756:SF2">
    <property type="entry name" value="BLL6612 PROTEIN"/>
    <property type="match status" value="1"/>
</dbReference>
<keyword evidence="5" id="KW-1185">Reference proteome</keyword>
<dbReference type="PANTHER" id="PTHR47756">
    <property type="entry name" value="BLL6612 PROTEIN-RELATED"/>
    <property type="match status" value="1"/>
</dbReference>
<organism evidence="4 5">
    <name type="scientific">Nitratireductor thuwali</name>
    <dbReference type="NCBI Taxonomy" id="2267699"/>
    <lineage>
        <taxon>Bacteria</taxon>
        <taxon>Pseudomonadati</taxon>
        <taxon>Pseudomonadota</taxon>
        <taxon>Alphaproteobacteria</taxon>
        <taxon>Hyphomicrobiales</taxon>
        <taxon>Phyllobacteriaceae</taxon>
        <taxon>Nitratireductor</taxon>
    </lineage>
</organism>
<proteinExistence type="predicted"/>
<dbReference type="Pfam" id="PF04542">
    <property type="entry name" value="Sigma70_r2"/>
    <property type="match status" value="1"/>
</dbReference>
<name>A0ABY5MQ20_9HYPH</name>
<dbReference type="Gene3D" id="1.10.10.10">
    <property type="entry name" value="Winged helix-like DNA-binding domain superfamily/Winged helix DNA-binding domain"/>
    <property type="match status" value="1"/>
</dbReference>
<dbReference type="InterPro" id="IPR007627">
    <property type="entry name" value="RNA_pol_sigma70_r2"/>
</dbReference>
<evidence type="ECO:0000313" key="5">
    <source>
        <dbReference type="Proteomes" id="UP001342418"/>
    </source>
</evidence>
<evidence type="ECO:0008006" key="6">
    <source>
        <dbReference type="Google" id="ProtNLM"/>
    </source>
</evidence>
<dbReference type="Proteomes" id="UP001342418">
    <property type="component" value="Plasmid p1536_1"/>
</dbReference>
<dbReference type="InterPro" id="IPR046531">
    <property type="entry name" value="DUF6596"/>
</dbReference>
<evidence type="ECO:0000259" key="3">
    <source>
        <dbReference type="Pfam" id="PF20239"/>
    </source>
</evidence>
<accession>A0ABY5MQ20</accession>
<dbReference type="RefSeq" id="WP_338532087.1">
    <property type="nucleotide sequence ID" value="NZ_CP030942.1"/>
</dbReference>
<geneLocation type="plasmid" evidence="4 5">
    <name>p1536_1</name>
</geneLocation>
<dbReference type="Gene3D" id="1.10.1740.10">
    <property type="match status" value="1"/>
</dbReference>
<evidence type="ECO:0000259" key="1">
    <source>
        <dbReference type="Pfam" id="PF04542"/>
    </source>
</evidence>
<sequence>MSEARARAALEAAYRTEKRRVLATLIRLLGGFEAAEEALHEAFAAAADRWPRDGVPQNPYAWLVSAGRFKMVDRWRRQARLAAALPDLKVLAESEPELAVSEDIRDDELRLIFTCCHPALAPDARIALTLREVGGLTTEEIARAYLTRAPTIAQRIVRAKARIRDEALPYEVPARAELPARLDSVLRVIYLIFNEGYAATEGPSLTRADLSAEAIRLGRLLVGLLAETEALGLLALMLLHEARRPARVDAAGDLVLLEDQDRSLWDRRLIAEARNLIERGMASRRVGPYVLQTAIAAVHAEAPAVAQTDWAQIVALYDVLVRIEPSPVAALNRAAALGMRDGPEAGLEAVGAAMEGGGLDGYHLAHAALADMQRRLGRHEAAKASYGRALQLARQPAERRFLEARLAQLSARGE</sequence>
<keyword evidence="4" id="KW-0614">Plasmid</keyword>
<dbReference type="EMBL" id="CP030942">
    <property type="protein sequence ID" value="UUP19897.1"/>
    <property type="molecule type" value="Genomic_DNA"/>
</dbReference>
<dbReference type="InterPro" id="IPR013325">
    <property type="entry name" value="RNA_pol_sigma_r2"/>
</dbReference>
<feature type="domain" description="DUF6596" evidence="3">
    <location>
        <begin position="181"/>
        <end position="279"/>
    </location>
</feature>
<dbReference type="Pfam" id="PF08281">
    <property type="entry name" value="Sigma70_r4_2"/>
    <property type="match status" value="1"/>
</dbReference>
<dbReference type="SUPFAM" id="SSF88659">
    <property type="entry name" value="Sigma3 and sigma4 domains of RNA polymerase sigma factors"/>
    <property type="match status" value="1"/>
</dbReference>
<dbReference type="Pfam" id="PF20239">
    <property type="entry name" value="DUF6596"/>
    <property type="match status" value="1"/>
</dbReference>
<dbReference type="SUPFAM" id="SSF88946">
    <property type="entry name" value="Sigma2 domain of RNA polymerase sigma factors"/>
    <property type="match status" value="1"/>
</dbReference>
<dbReference type="InterPro" id="IPR013324">
    <property type="entry name" value="RNA_pol_sigma_r3/r4-like"/>
</dbReference>
<feature type="domain" description="RNA polymerase sigma-70 region 2" evidence="1">
    <location>
        <begin position="14"/>
        <end position="80"/>
    </location>
</feature>
<evidence type="ECO:0000313" key="4">
    <source>
        <dbReference type="EMBL" id="UUP19897.1"/>
    </source>
</evidence>
<gene>
    <name evidence="4" type="ORF">NTH_04412</name>
</gene>
<dbReference type="SUPFAM" id="SSF48452">
    <property type="entry name" value="TPR-like"/>
    <property type="match status" value="1"/>
</dbReference>
<dbReference type="InterPro" id="IPR011990">
    <property type="entry name" value="TPR-like_helical_dom_sf"/>
</dbReference>